<comment type="pathway">
    <text evidence="3">Amino-acid biosynthesis; L-leucine biosynthesis; L-leucine from 3-methyl-2-oxobutanoate: step 4/4.</text>
</comment>
<name>A0ABU7I246_9SPHI</name>
<dbReference type="InterPro" id="IPR043132">
    <property type="entry name" value="BCAT-like_C"/>
</dbReference>
<keyword evidence="10" id="KW-1185">Reference proteome</keyword>
<organism evidence="9 10">
    <name type="scientific">Pedobacter albus</name>
    <dbReference type="NCBI Taxonomy" id="3113905"/>
    <lineage>
        <taxon>Bacteria</taxon>
        <taxon>Pseudomonadati</taxon>
        <taxon>Bacteroidota</taxon>
        <taxon>Sphingobacteriia</taxon>
        <taxon>Sphingobacteriales</taxon>
        <taxon>Sphingobacteriaceae</taxon>
        <taxon>Pedobacter</taxon>
    </lineage>
</organism>
<evidence type="ECO:0000256" key="5">
    <source>
        <dbReference type="ARBA" id="ARBA00013053"/>
    </source>
</evidence>
<comment type="caution">
    <text evidence="9">The sequence shown here is derived from an EMBL/GenBank/DDBJ whole genome shotgun (WGS) entry which is preliminary data.</text>
</comment>
<comment type="pathway">
    <text evidence="1">Amino-acid biosynthesis; L-isoleucine biosynthesis; L-isoleucine from 2-oxobutanoate: step 4/4.</text>
</comment>
<dbReference type="Pfam" id="PF01063">
    <property type="entry name" value="Aminotran_4"/>
    <property type="match status" value="1"/>
</dbReference>
<dbReference type="CDD" id="cd00449">
    <property type="entry name" value="PLPDE_IV"/>
    <property type="match status" value="1"/>
</dbReference>
<gene>
    <name evidence="9" type="ORF">VRU48_00350</name>
</gene>
<evidence type="ECO:0000256" key="1">
    <source>
        <dbReference type="ARBA" id="ARBA00004824"/>
    </source>
</evidence>
<evidence type="ECO:0000256" key="6">
    <source>
        <dbReference type="ARBA" id="ARBA00048212"/>
    </source>
</evidence>
<keyword evidence="9" id="KW-0032">Aminotransferase</keyword>
<sequence length="281" mass="31866">MMSSYILHNDEFFAADEAIIKASNRAFKFGDGLFESMRMCNGKLQFAALHADRLRAGMKALKMEGYALLDDYFLKQKTAELLKKNRLNGNVRFRLAVYRDGEGLYTPQSNKIGYVLEAMPLEGPFYELNKKGLIIDVYDEIAKPINKLANYKTSNALLYVMAALFQKQHRLDETLILNQNGFLCESMSSNVFVVYQKQIYTPALSEGCVAGVMRNVVLQLAKTHQLPLIEAQISPEILKEAEEVFVTNASSGIRWVMGYGKKRYFNEVAKMLNEKLNALIV</sequence>
<dbReference type="GO" id="GO:0008483">
    <property type="term" value="F:transaminase activity"/>
    <property type="evidence" value="ECO:0007669"/>
    <property type="project" value="UniProtKB-KW"/>
</dbReference>
<dbReference type="PANTHER" id="PTHR42743:SF11">
    <property type="entry name" value="AMINODEOXYCHORISMATE LYASE"/>
    <property type="match status" value="1"/>
</dbReference>
<dbReference type="InterPro" id="IPR001544">
    <property type="entry name" value="Aminotrans_IV"/>
</dbReference>
<dbReference type="RefSeq" id="WP_330105946.1">
    <property type="nucleotide sequence ID" value="NZ_JAZDQT010000001.1"/>
</dbReference>
<comment type="catalytic activity">
    <reaction evidence="6">
        <text>L-valine + 2-oxoglutarate = 3-methyl-2-oxobutanoate + L-glutamate</text>
        <dbReference type="Rhea" id="RHEA:24813"/>
        <dbReference type="ChEBI" id="CHEBI:11851"/>
        <dbReference type="ChEBI" id="CHEBI:16810"/>
        <dbReference type="ChEBI" id="CHEBI:29985"/>
        <dbReference type="ChEBI" id="CHEBI:57762"/>
        <dbReference type="EC" id="2.6.1.42"/>
    </reaction>
</comment>
<evidence type="ECO:0000256" key="4">
    <source>
        <dbReference type="ARBA" id="ARBA00009320"/>
    </source>
</evidence>
<evidence type="ECO:0000313" key="9">
    <source>
        <dbReference type="EMBL" id="MEE1943535.1"/>
    </source>
</evidence>
<evidence type="ECO:0000256" key="7">
    <source>
        <dbReference type="ARBA" id="ARBA00048798"/>
    </source>
</evidence>
<evidence type="ECO:0000256" key="2">
    <source>
        <dbReference type="ARBA" id="ARBA00004931"/>
    </source>
</evidence>
<reference evidence="9 10" key="1">
    <citation type="submission" date="2024-01" db="EMBL/GenBank/DDBJ databases">
        <title>Pedobacter sp. nov., isolated from fresh soil.</title>
        <authorList>
            <person name="Le N.T.T."/>
        </authorList>
    </citation>
    <scope>NUCLEOTIDE SEQUENCE [LARGE SCALE GENOMIC DNA]</scope>
    <source>
        <strain evidence="9 10">KR3-3</strain>
    </source>
</reference>
<comment type="catalytic activity">
    <reaction evidence="8">
        <text>L-leucine + 2-oxoglutarate = 4-methyl-2-oxopentanoate + L-glutamate</text>
        <dbReference type="Rhea" id="RHEA:18321"/>
        <dbReference type="ChEBI" id="CHEBI:16810"/>
        <dbReference type="ChEBI" id="CHEBI:17865"/>
        <dbReference type="ChEBI" id="CHEBI:29985"/>
        <dbReference type="ChEBI" id="CHEBI:57427"/>
        <dbReference type="EC" id="2.6.1.42"/>
    </reaction>
</comment>
<comment type="catalytic activity">
    <reaction evidence="7">
        <text>L-isoleucine + 2-oxoglutarate = (S)-3-methyl-2-oxopentanoate + L-glutamate</text>
        <dbReference type="Rhea" id="RHEA:24801"/>
        <dbReference type="ChEBI" id="CHEBI:16810"/>
        <dbReference type="ChEBI" id="CHEBI:29985"/>
        <dbReference type="ChEBI" id="CHEBI:35146"/>
        <dbReference type="ChEBI" id="CHEBI:58045"/>
        <dbReference type="EC" id="2.6.1.42"/>
    </reaction>
</comment>
<keyword evidence="9" id="KW-0808">Transferase</keyword>
<protein>
    <recommendedName>
        <fullName evidence="5">branched-chain-amino-acid transaminase</fullName>
        <ecNumber evidence="5">2.6.1.42</ecNumber>
    </recommendedName>
</protein>
<evidence type="ECO:0000313" key="10">
    <source>
        <dbReference type="Proteomes" id="UP001336835"/>
    </source>
</evidence>
<evidence type="ECO:0000256" key="3">
    <source>
        <dbReference type="ARBA" id="ARBA00005072"/>
    </source>
</evidence>
<dbReference type="Gene3D" id="3.20.10.10">
    <property type="entry name" value="D-amino Acid Aminotransferase, subunit A, domain 2"/>
    <property type="match status" value="1"/>
</dbReference>
<dbReference type="InterPro" id="IPR050571">
    <property type="entry name" value="Class-IV_PLP-Dep_Aminotrnsfr"/>
</dbReference>
<dbReference type="SUPFAM" id="SSF56752">
    <property type="entry name" value="D-aminoacid aminotransferase-like PLP-dependent enzymes"/>
    <property type="match status" value="1"/>
</dbReference>
<dbReference type="InterPro" id="IPR036038">
    <property type="entry name" value="Aminotransferase-like"/>
</dbReference>
<dbReference type="Gene3D" id="3.30.470.10">
    <property type="match status" value="1"/>
</dbReference>
<dbReference type="InterPro" id="IPR043131">
    <property type="entry name" value="BCAT-like_N"/>
</dbReference>
<proteinExistence type="inferred from homology"/>
<comment type="similarity">
    <text evidence="4">Belongs to the class-IV pyridoxal-phosphate-dependent aminotransferase family.</text>
</comment>
<dbReference type="EMBL" id="JAZDQT010000001">
    <property type="protein sequence ID" value="MEE1943535.1"/>
    <property type="molecule type" value="Genomic_DNA"/>
</dbReference>
<dbReference type="Proteomes" id="UP001336835">
    <property type="component" value="Unassembled WGS sequence"/>
</dbReference>
<dbReference type="PANTHER" id="PTHR42743">
    <property type="entry name" value="AMINO-ACID AMINOTRANSFERASE"/>
    <property type="match status" value="1"/>
</dbReference>
<dbReference type="EC" id="2.6.1.42" evidence="5"/>
<accession>A0ABU7I246</accession>
<comment type="pathway">
    <text evidence="2">Amino-acid biosynthesis; L-valine biosynthesis; L-valine from pyruvate: step 4/4.</text>
</comment>
<evidence type="ECO:0000256" key="8">
    <source>
        <dbReference type="ARBA" id="ARBA00049229"/>
    </source>
</evidence>